<accession>A0A2S6CMU0</accession>
<dbReference type="InterPro" id="IPR012337">
    <property type="entry name" value="RNaseH-like_sf"/>
</dbReference>
<dbReference type="PROSITE" id="PS50879">
    <property type="entry name" value="RNASE_H_1"/>
    <property type="match status" value="1"/>
</dbReference>
<dbReference type="InterPro" id="IPR000477">
    <property type="entry name" value="RT_dom"/>
</dbReference>
<dbReference type="PANTHER" id="PTHR33481">
    <property type="entry name" value="REVERSE TRANSCRIPTASE"/>
    <property type="match status" value="1"/>
</dbReference>
<dbReference type="PROSITE" id="PS50878">
    <property type="entry name" value="RT_POL"/>
    <property type="match status" value="1"/>
</dbReference>
<name>A0A2S6CMU0_9PEZI</name>
<dbReference type="CDD" id="cd09276">
    <property type="entry name" value="Rnase_HI_RT_non_LTR"/>
    <property type="match status" value="1"/>
</dbReference>
<evidence type="ECO:0000313" key="4">
    <source>
        <dbReference type="Proteomes" id="UP000237631"/>
    </source>
</evidence>
<dbReference type="EMBL" id="PNEN01000156">
    <property type="protein sequence ID" value="PPJ61058.1"/>
    <property type="molecule type" value="Genomic_DNA"/>
</dbReference>
<proteinExistence type="predicted"/>
<dbReference type="PANTHER" id="PTHR33481:SF1">
    <property type="entry name" value="ENDONUCLEASE_EXONUCLEASE_PHOSPHATASE DOMAIN-CONTAINING PROTEIN-RELATED"/>
    <property type="match status" value="1"/>
</dbReference>
<dbReference type="Pfam" id="PF00078">
    <property type="entry name" value="RVT_1"/>
    <property type="match status" value="1"/>
</dbReference>
<dbReference type="CDD" id="cd01650">
    <property type="entry name" value="RT_nLTR_like"/>
    <property type="match status" value="1"/>
</dbReference>
<dbReference type="InterPro" id="IPR036397">
    <property type="entry name" value="RNaseH_sf"/>
</dbReference>
<dbReference type="SUPFAM" id="SSF56672">
    <property type="entry name" value="DNA/RNA polymerases"/>
    <property type="match status" value="1"/>
</dbReference>
<feature type="domain" description="Reverse transcriptase" evidence="1">
    <location>
        <begin position="102"/>
        <end position="383"/>
    </location>
</feature>
<dbReference type="AlphaFoldDB" id="A0A2S6CMU0"/>
<protein>
    <recommendedName>
        <fullName evidence="5">Reverse transcriptase domain-containing protein</fullName>
    </recommendedName>
</protein>
<dbReference type="STRING" id="357750.A0A2S6CMU0"/>
<dbReference type="GO" id="GO:0003676">
    <property type="term" value="F:nucleic acid binding"/>
    <property type="evidence" value="ECO:0007669"/>
    <property type="project" value="InterPro"/>
</dbReference>
<evidence type="ECO:0000313" key="3">
    <source>
        <dbReference type="EMBL" id="PPJ61058.1"/>
    </source>
</evidence>
<keyword evidence="4" id="KW-1185">Reference proteome</keyword>
<reference evidence="4" key="1">
    <citation type="journal article" date="2017" name="bioRxiv">
        <title>Conservation of a gene cluster reveals novel cercosporin biosynthetic mechanisms and extends production to the genus Colletotrichum.</title>
        <authorList>
            <person name="de Jonge R."/>
            <person name="Ebert M.K."/>
            <person name="Huitt-Roehl C.R."/>
            <person name="Pal P."/>
            <person name="Suttle J.C."/>
            <person name="Spanner R.E."/>
            <person name="Neubauer J.D."/>
            <person name="Jurick W.M.II."/>
            <person name="Stott K.A."/>
            <person name="Secor G.A."/>
            <person name="Thomma B.P.H.J."/>
            <person name="Van de Peer Y."/>
            <person name="Townsend C.A."/>
            <person name="Bolton M.D."/>
        </authorList>
    </citation>
    <scope>NUCLEOTIDE SEQUENCE [LARGE SCALE GENOMIC DNA]</scope>
    <source>
        <strain evidence="4">CBS538.71</strain>
    </source>
</reference>
<dbReference type="InterPro" id="IPR043502">
    <property type="entry name" value="DNA/RNA_pol_sf"/>
</dbReference>
<dbReference type="Proteomes" id="UP000237631">
    <property type="component" value="Unassembled WGS sequence"/>
</dbReference>
<organism evidence="3 4">
    <name type="scientific">Cercospora berteroae</name>
    <dbReference type="NCBI Taxonomy" id="357750"/>
    <lineage>
        <taxon>Eukaryota</taxon>
        <taxon>Fungi</taxon>
        <taxon>Dikarya</taxon>
        <taxon>Ascomycota</taxon>
        <taxon>Pezizomycotina</taxon>
        <taxon>Dothideomycetes</taxon>
        <taxon>Dothideomycetidae</taxon>
        <taxon>Mycosphaerellales</taxon>
        <taxon>Mycosphaerellaceae</taxon>
        <taxon>Cercospora</taxon>
    </lineage>
</organism>
<comment type="caution">
    <text evidence="3">The sequence shown here is derived from an EMBL/GenBank/DDBJ whole genome shotgun (WGS) entry which is preliminary data.</text>
</comment>
<dbReference type="SUPFAM" id="SSF53098">
    <property type="entry name" value="Ribonuclease H-like"/>
    <property type="match status" value="1"/>
</dbReference>
<dbReference type="Pfam" id="PF00075">
    <property type="entry name" value="RNase_H"/>
    <property type="match status" value="1"/>
</dbReference>
<evidence type="ECO:0000259" key="1">
    <source>
        <dbReference type="PROSITE" id="PS50878"/>
    </source>
</evidence>
<dbReference type="OrthoDB" id="3695143at2759"/>
<dbReference type="GO" id="GO:0004523">
    <property type="term" value="F:RNA-DNA hybrid ribonuclease activity"/>
    <property type="evidence" value="ECO:0007669"/>
    <property type="project" value="InterPro"/>
</dbReference>
<gene>
    <name evidence="3" type="ORF">CBER1_07391</name>
</gene>
<feature type="domain" description="RNase H type-1" evidence="2">
    <location>
        <begin position="584"/>
        <end position="722"/>
    </location>
</feature>
<evidence type="ECO:0000259" key="2">
    <source>
        <dbReference type="PROSITE" id="PS50879"/>
    </source>
</evidence>
<dbReference type="Gene3D" id="3.30.420.10">
    <property type="entry name" value="Ribonuclease H-like superfamily/Ribonuclease H"/>
    <property type="match status" value="1"/>
</dbReference>
<dbReference type="InterPro" id="IPR002156">
    <property type="entry name" value="RNaseH_domain"/>
</dbReference>
<evidence type="ECO:0008006" key="5">
    <source>
        <dbReference type="Google" id="ProtNLM"/>
    </source>
</evidence>
<sequence>MPSITPAIVDPETGTEVAEASGKAALFRNTFFSEPPHADLNDIASAQYPEPIPLPRITEKEVIEAITSSKAFKAPGLDQITNKALQAGRLALASHLTNIFNSSIDLAYCTAHFRRSTTVVLRKPGKDNYTTPKAYRPIALLNTIGKIMDALLARRLSYIAETYDLLPRAHIGGRRQKSTEHALHNIIDKVHHAWNTGQVQVASLLLLDVSGAFDNVSHERLLHDLRARRVDERLVRWIASFLSNRSTNIVVDGFQSRPYTVSTGIPQGSPLSPILYIYYNSSLIQPSNTDTDPEGTTAVTGYIDDAALLAWGDSTEDTCSQLEDMLEKAQHWAHAHASKFAPEKFQLTHFTRSRTRFDLEKGIETAWCNIAPKATCKYLSVTIDTKLHWKSHIEAMQRKVSSTIGALHSLGSSTWGVKMLEMRKIYRGVAIPQMMYACSLWSRGRTSGCGYTKQTLQTLQALQARPARTICGAYRATSAAALNIETFLLPVEQQIEKHNADAVVRMLASKDPGTVQTRAISARRNRYTSPFERIRRSFAAHAAIDLGTSEHIPPFVAAPWRTGPTIYIDNAEEARSRHDIESEKAENICIYADGSGIGGCIGAAAVCLTANRIERTYMGTDATSTVYAAELQGINLALQIAQNTLEDTSSPRQVAIRTDNQAAIRSLVRAEGRSGAYILKQIACRTDTLQDKGHTVIVRWIPSHEGIEGNEAADIAAKEATGWREGQDGSEAADRAAQPEELYAVLSTLKRKSREEAEKKWQGTWRTGTTGRSSFRYTPIPSKRTLQLHSGLSKRESALLVQLRTEKVGLKDFLFNRNVPGVRDSLCHCREGRQTVRHVVLTCRRLRDLRKEHLGGLPGRTNLRGILNSHKLATKTIRFIEQAQILGHNGIGEE</sequence>